<sequence>MLSKRWRQRSLWLLIVAWFGAVLVGLWWLLEARLVWFDAEGRLQQQVSSNDFEQRLASQLQHIAPDLSSSVFHVFAESCQCNWRTRAHQQATERSVKVQGGHNITIDIDQYPELKTLLPSTPAVIIYNANQQLVYLGPYADGAFCTTETSFVEQLLPEINSNKLKANGGWVNTVANGCYCNVAI</sequence>
<comment type="caution">
    <text evidence="3">The sequence shown here is derived from an EMBL/GenBank/DDBJ whole genome shotgun (WGS) entry which is preliminary data.</text>
</comment>
<name>A0A4R6PJN2_9GAMM</name>
<protein>
    <recommendedName>
        <fullName evidence="2">DUF6436 domain-containing protein</fullName>
    </recommendedName>
</protein>
<proteinExistence type="predicted"/>
<evidence type="ECO:0000256" key="1">
    <source>
        <dbReference type="SAM" id="Phobius"/>
    </source>
</evidence>
<keyword evidence="4" id="KW-1185">Reference proteome</keyword>
<evidence type="ECO:0000259" key="2">
    <source>
        <dbReference type="Pfam" id="PF20029"/>
    </source>
</evidence>
<reference evidence="3 4" key="1">
    <citation type="submission" date="2019-03" db="EMBL/GenBank/DDBJ databases">
        <title>Freshwater and sediment microbial communities from various areas in North America, analyzing microbe dynamics in response to fracking.</title>
        <authorList>
            <person name="Lamendella R."/>
        </authorList>
    </citation>
    <scope>NUCLEOTIDE SEQUENCE [LARGE SCALE GENOMIC DNA]</scope>
    <source>
        <strain evidence="3 4">18_TX</strain>
    </source>
</reference>
<organism evidence="3 4">
    <name type="scientific">Idiomarina aquatica</name>
    <dbReference type="NCBI Taxonomy" id="1327752"/>
    <lineage>
        <taxon>Bacteria</taxon>
        <taxon>Pseudomonadati</taxon>
        <taxon>Pseudomonadota</taxon>
        <taxon>Gammaproteobacteria</taxon>
        <taxon>Alteromonadales</taxon>
        <taxon>Idiomarinaceae</taxon>
        <taxon>Idiomarina</taxon>
    </lineage>
</organism>
<dbReference type="OrthoDB" id="8897581at2"/>
<accession>A0A4R6PJN2</accession>
<dbReference type="EMBL" id="SNXI01000005">
    <property type="protein sequence ID" value="TDP38281.1"/>
    <property type="molecule type" value="Genomic_DNA"/>
</dbReference>
<dbReference type="Pfam" id="PF20029">
    <property type="entry name" value="DUF6436"/>
    <property type="match status" value="1"/>
</dbReference>
<dbReference type="AlphaFoldDB" id="A0A4R6PJN2"/>
<dbReference type="Proteomes" id="UP000295531">
    <property type="component" value="Unassembled WGS sequence"/>
</dbReference>
<keyword evidence="1" id="KW-0472">Membrane</keyword>
<keyword evidence="1" id="KW-0812">Transmembrane</keyword>
<feature type="transmembrane region" description="Helical" evidence="1">
    <location>
        <begin position="12"/>
        <end position="30"/>
    </location>
</feature>
<dbReference type="InterPro" id="IPR045494">
    <property type="entry name" value="DUF6436"/>
</dbReference>
<keyword evidence="1" id="KW-1133">Transmembrane helix</keyword>
<feature type="domain" description="DUF6436" evidence="2">
    <location>
        <begin position="52"/>
        <end position="181"/>
    </location>
</feature>
<dbReference type="RefSeq" id="WP_133539324.1">
    <property type="nucleotide sequence ID" value="NZ_SNXI01000005.1"/>
</dbReference>
<evidence type="ECO:0000313" key="4">
    <source>
        <dbReference type="Proteomes" id="UP000295531"/>
    </source>
</evidence>
<evidence type="ECO:0000313" key="3">
    <source>
        <dbReference type="EMBL" id="TDP38281.1"/>
    </source>
</evidence>
<gene>
    <name evidence="3" type="ORF">DEU29_105133</name>
</gene>